<comment type="catalytic activity">
    <reaction evidence="1">
        <text>ATP + protein L-histidine = ADP + protein N-phospho-L-histidine.</text>
        <dbReference type="EC" id="2.7.13.3"/>
    </reaction>
</comment>
<feature type="transmembrane region" description="Helical" evidence="10">
    <location>
        <begin position="49"/>
        <end position="69"/>
    </location>
</feature>
<feature type="transmembrane region" description="Helical" evidence="10">
    <location>
        <begin position="81"/>
        <end position="108"/>
    </location>
</feature>
<dbReference type="AlphaFoldDB" id="A0A543K8C8"/>
<evidence type="ECO:0000256" key="8">
    <source>
        <dbReference type="ARBA" id="ARBA00023012"/>
    </source>
</evidence>
<keyword evidence="3" id="KW-0597">Phosphoprotein</keyword>
<dbReference type="GO" id="GO:0046983">
    <property type="term" value="F:protein dimerization activity"/>
    <property type="evidence" value="ECO:0007669"/>
    <property type="project" value="InterPro"/>
</dbReference>
<evidence type="ECO:0000256" key="10">
    <source>
        <dbReference type="SAM" id="Phobius"/>
    </source>
</evidence>
<feature type="transmembrane region" description="Helical" evidence="10">
    <location>
        <begin position="148"/>
        <end position="166"/>
    </location>
</feature>
<gene>
    <name evidence="12" type="ORF">FB476_3033</name>
</gene>
<keyword evidence="10" id="KW-0472">Membrane</keyword>
<keyword evidence="7" id="KW-0067">ATP-binding</keyword>
<evidence type="ECO:0000256" key="9">
    <source>
        <dbReference type="SAM" id="MobiDB-lite"/>
    </source>
</evidence>
<feature type="transmembrane region" description="Helical" evidence="10">
    <location>
        <begin position="20"/>
        <end position="37"/>
    </location>
</feature>
<dbReference type="Gene3D" id="3.30.565.10">
    <property type="entry name" value="Histidine kinase-like ATPase, C-terminal domain"/>
    <property type="match status" value="1"/>
</dbReference>
<evidence type="ECO:0000256" key="1">
    <source>
        <dbReference type="ARBA" id="ARBA00000085"/>
    </source>
</evidence>
<keyword evidence="4" id="KW-0808">Transferase</keyword>
<evidence type="ECO:0000256" key="3">
    <source>
        <dbReference type="ARBA" id="ARBA00022553"/>
    </source>
</evidence>
<dbReference type="InterPro" id="IPR050482">
    <property type="entry name" value="Sensor_HK_TwoCompSys"/>
</dbReference>
<organism evidence="12 13">
    <name type="scientific">Ornithinimicrobium humiphilum</name>
    <dbReference type="NCBI Taxonomy" id="125288"/>
    <lineage>
        <taxon>Bacteria</taxon>
        <taxon>Bacillati</taxon>
        <taxon>Actinomycetota</taxon>
        <taxon>Actinomycetes</taxon>
        <taxon>Micrococcales</taxon>
        <taxon>Ornithinimicrobiaceae</taxon>
        <taxon>Ornithinimicrobium</taxon>
    </lineage>
</organism>
<protein>
    <recommendedName>
        <fullName evidence="2">histidine kinase</fullName>
        <ecNumber evidence="2">2.7.13.3</ecNumber>
    </recommendedName>
</protein>
<keyword evidence="6 12" id="KW-0418">Kinase</keyword>
<accession>A0A543K8C8</accession>
<dbReference type="GO" id="GO:0005524">
    <property type="term" value="F:ATP binding"/>
    <property type="evidence" value="ECO:0007669"/>
    <property type="project" value="UniProtKB-KW"/>
</dbReference>
<dbReference type="RefSeq" id="WP_170233680.1">
    <property type="nucleotide sequence ID" value="NZ_BAAAIL010000005.1"/>
</dbReference>
<evidence type="ECO:0000256" key="5">
    <source>
        <dbReference type="ARBA" id="ARBA00022741"/>
    </source>
</evidence>
<feature type="compositionally biased region" description="Basic and acidic residues" evidence="9">
    <location>
        <begin position="267"/>
        <end position="278"/>
    </location>
</feature>
<dbReference type="GO" id="GO:0016020">
    <property type="term" value="C:membrane"/>
    <property type="evidence" value="ECO:0007669"/>
    <property type="project" value="InterPro"/>
</dbReference>
<keyword evidence="10" id="KW-1133">Transmembrane helix</keyword>
<evidence type="ECO:0000256" key="6">
    <source>
        <dbReference type="ARBA" id="ARBA00022777"/>
    </source>
</evidence>
<keyword evidence="8" id="KW-0902">Two-component regulatory system</keyword>
<evidence type="ECO:0000259" key="11">
    <source>
        <dbReference type="Pfam" id="PF07730"/>
    </source>
</evidence>
<name>A0A543K8C8_9MICO</name>
<sequence>MRTWFSGDVRPLPAGRRVGFFLVTVAALVLDLLTIIPPAQGRDGSRFTLWGSWSLDIAVFGPLMAFVYAGLLLRRRAPVPALIAISLLSLSFALAATPSVPMAGMLITLFSAAALVKQRWLAVAALLLTITVQLVGLTVYEAVHDNEYWLGLVLLSGISYSVWVFGRRDRLATLAAIGLPDQLAEHGQLAAANERRRIARELHDILAHSVSAMMMQAAGAKAVTAGMRQDVDDVRLATVERALATIENTGSQSMRELHRLLSVLRGGEEPVPEQRPDAESSAQPGVDDIEPLVDITRQSGLVVDVHRAGSPVRLDPSVGLAAYRVVQESLTNAMKHGGRGAIVDIFQNWQPDHLQLQVRSRSGLEGPQPGASHGGGGLVGLRERVELIGGTFESGWVGDEFVATAVLPLTPVSTRRTVQPGANGARGATSGAVPAQTPGTSSAAPPGASSAQASAPRVEQASAPRVEQASAPRVEHGSRLSGPAATSPDGGRPR</sequence>
<dbReference type="InterPro" id="IPR036890">
    <property type="entry name" value="HATPase_C_sf"/>
</dbReference>
<dbReference type="Gene3D" id="1.20.5.1930">
    <property type="match status" value="1"/>
</dbReference>
<dbReference type="PANTHER" id="PTHR24421">
    <property type="entry name" value="NITRATE/NITRITE SENSOR PROTEIN NARX-RELATED"/>
    <property type="match status" value="1"/>
</dbReference>
<keyword evidence="13" id="KW-1185">Reference proteome</keyword>
<keyword evidence="10" id="KW-0812">Transmembrane</keyword>
<dbReference type="EMBL" id="VFPU01000002">
    <property type="protein sequence ID" value="TQM91294.1"/>
    <property type="molecule type" value="Genomic_DNA"/>
</dbReference>
<reference evidence="12 13" key="1">
    <citation type="submission" date="2019-06" db="EMBL/GenBank/DDBJ databases">
        <title>Sequencing the genomes of 1000 actinobacteria strains.</title>
        <authorList>
            <person name="Klenk H.-P."/>
        </authorList>
    </citation>
    <scope>NUCLEOTIDE SEQUENCE [LARGE SCALE GENOMIC DNA]</scope>
    <source>
        <strain evidence="12 13">DSM 12362</strain>
    </source>
</reference>
<evidence type="ECO:0000256" key="7">
    <source>
        <dbReference type="ARBA" id="ARBA00022840"/>
    </source>
</evidence>
<comment type="caution">
    <text evidence="12">The sequence shown here is derived from an EMBL/GenBank/DDBJ whole genome shotgun (WGS) entry which is preliminary data.</text>
</comment>
<evidence type="ECO:0000256" key="2">
    <source>
        <dbReference type="ARBA" id="ARBA00012438"/>
    </source>
</evidence>
<feature type="transmembrane region" description="Helical" evidence="10">
    <location>
        <begin position="120"/>
        <end position="142"/>
    </location>
</feature>
<dbReference type="Pfam" id="PF07730">
    <property type="entry name" value="HisKA_3"/>
    <property type="match status" value="1"/>
</dbReference>
<dbReference type="EC" id="2.7.13.3" evidence="2"/>
<dbReference type="GO" id="GO:0000155">
    <property type="term" value="F:phosphorelay sensor kinase activity"/>
    <property type="evidence" value="ECO:0007669"/>
    <property type="project" value="InterPro"/>
</dbReference>
<evidence type="ECO:0000313" key="12">
    <source>
        <dbReference type="EMBL" id="TQM91294.1"/>
    </source>
</evidence>
<feature type="region of interest" description="Disordered" evidence="9">
    <location>
        <begin position="267"/>
        <end position="286"/>
    </location>
</feature>
<dbReference type="Proteomes" id="UP000315133">
    <property type="component" value="Unassembled WGS sequence"/>
</dbReference>
<evidence type="ECO:0000256" key="4">
    <source>
        <dbReference type="ARBA" id="ARBA00022679"/>
    </source>
</evidence>
<dbReference type="SUPFAM" id="SSF55874">
    <property type="entry name" value="ATPase domain of HSP90 chaperone/DNA topoisomerase II/histidine kinase"/>
    <property type="match status" value="1"/>
</dbReference>
<keyword evidence="5" id="KW-0547">Nucleotide-binding</keyword>
<feature type="compositionally biased region" description="Low complexity" evidence="9">
    <location>
        <begin position="437"/>
        <end position="456"/>
    </location>
</feature>
<feature type="region of interest" description="Disordered" evidence="9">
    <location>
        <begin position="415"/>
        <end position="494"/>
    </location>
</feature>
<evidence type="ECO:0000313" key="13">
    <source>
        <dbReference type="Proteomes" id="UP000315133"/>
    </source>
</evidence>
<dbReference type="CDD" id="cd16917">
    <property type="entry name" value="HATPase_UhpB-NarQ-NarX-like"/>
    <property type="match status" value="1"/>
</dbReference>
<dbReference type="PANTHER" id="PTHR24421:SF10">
    <property type="entry name" value="NITRATE_NITRITE SENSOR PROTEIN NARQ"/>
    <property type="match status" value="1"/>
</dbReference>
<dbReference type="InterPro" id="IPR011712">
    <property type="entry name" value="Sig_transdc_His_kin_sub3_dim/P"/>
</dbReference>
<feature type="domain" description="Signal transduction histidine kinase subgroup 3 dimerisation and phosphoacceptor" evidence="11">
    <location>
        <begin position="194"/>
        <end position="267"/>
    </location>
</feature>
<proteinExistence type="predicted"/>